<dbReference type="AlphaFoldDB" id="A0A0F8XA20"/>
<reference evidence="2" key="1">
    <citation type="journal article" date="2015" name="Nature">
        <title>Complex archaea that bridge the gap between prokaryotes and eukaryotes.</title>
        <authorList>
            <person name="Spang A."/>
            <person name="Saw J.H."/>
            <person name="Jorgensen S.L."/>
            <person name="Zaremba-Niedzwiedzka K."/>
            <person name="Martijn J."/>
            <person name="Lind A.E."/>
            <person name="van Eijk R."/>
            <person name="Schleper C."/>
            <person name="Guy L."/>
            <person name="Ettema T.J."/>
        </authorList>
    </citation>
    <scope>NUCLEOTIDE SEQUENCE</scope>
</reference>
<accession>A0A0F8XA20</accession>
<protein>
    <submittedName>
        <fullName evidence="2">Uncharacterized protein</fullName>
    </submittedName>
</protein>
<feature type="region of interest" description="Disordered" evidence="1">
    <location>
        <begin position="42"/>
        <end position="73"/>
    </location>
</feature>
<sequence>MVGGQRIYRAMTRSDRAVIRDRAAFRYDQRLRRATIDDRYLPFADAPPKRTNDGMGCDTPAPPQPAFDSPRPESVTAPAYIDPAVEFAKGLPFARPMPDREFTAPESLPGTVYIVLHDAIYLATSELKIGFSRVPANRIKEPQRWSPGFRMVASVQVSDMRAAEDELHRTFENARCT</sequence>
<dbReference type="EMBL" id="LAZR01060443">
    <property type="protein sequence ID" value="KKK65653.1"/>
    <property type="molecule type" value="Genomic_DNA"/>
</dbReference>
<dbReference type="Pfam" id="PF13455">
    <property type="entry name" value="MUG113"/>
    <property type="match status" value="1"/>
</dbReference>
<gene>
    <name evidence="2" type="ORF">LCGC14_2971970</name>
</gene>
<name>A0A0F8XA20_9ZZZZ</name>
<comment type="caution">
    <text evidence="2">The sequence shown here is derived from an EMBL/GenBank/DDBJ whole genome shotgun (WGS) entry which is preliminary data.</text>
</comment>
<feature type="non-terminal residue" evidence="2">
    <location>
        <position position="177"/>
    </location>
</feature>
<evidence type="ECO:0000313" key="2">
    <source>
        <dbReference type="EMBL" id="KKK65653.1"/>
    </source>
</evidence>
<proteinExistence type="predicted"/>
<organism evidence="2">
    <name type="scientific">marine sediment metagenome</name>
    <dbReference type="NCBI Taxonomy" id="412755"/>
    <lineage>
        <taxon>unclassified sequences</taxon>
        <taxon>metagenomes</taxon>
        <taxon>ecological metagenomes</taxon>
    </lineage>
</organism>
<evidence type="ECO:0000256" key="1">
    <source>
        <dbReference type="SAM" id="MobiDB-lite"/>
    </source>
</evidence>